<protein>
    <submittedName>
        <fullName evidence="1">Uncharacterized protein</fullName>
    </submittedName>
</protein>
<reference evidence="1" key="1">
    <citation type="submission" date="2022-03" db="EMBL/GenBank/DDBJ databases">
        <authorList>
            <person name="Sayadi A."/>
        </authorList>
    </citation>
    <scope>NUCLEOTIDE SEQUENCE</scope>
</reference>
<gene>
    <name evidence="1" type="ORF">ACAOBT_LOCUS14344</name>
</gene>
<organism evidence="1 2">
    <name type="scientific">Acanthoscelides obtectus</name>
    <name type="common">Bean weevil</name>
    <name type="synonym">Bruchus obtectus</name>
    <dbReference type="NCBI Taxonomy" id="200917"/>
    <lineage>
        <taxon>Eukaryota</taxon>
        <taxon>Metazoa</taxon>
        <taxon>Ecdysozoa</taxon>
        <taxon>Arthropoda</taxon>
        <taxon>Hexapoda</taxon>
        <taxon>Insecta</taxon>
        <taxon>Pterygota</taxon>
        <taxon>Neoptera</taxon>
        <taxon>Endopterygota</taxon>
        <taxon>Coleoptera</taxon>
        <taxon>Polyphaga</taxon>
        <taxon>Cucujiformia</taxon>
        <taxon>Chrysomeloidea</taxon>
        <taxon>Chrysomelidae</taxon>
        <taxon>Bruchinae</taxon>
        <taxon>Bruchini</taxon>
        <taxon>Acanthoscelides</taxon>
    </lineage>
</organism>
<keyword evidence="2" id="KW-1185">Reference proteome</keyword>
<dbReference type="AlphaFoldDB" id="A0A9P0PDF1"/>
<comment type="caution">
    <text evidence="1">The sequence shown here is derived from an EMBL/GenBank/DDBJ whole genome shotgun (WGS) entry which is preliminary data.</text>
</comment>
<evidence type="ECO:0000313" key="2">
    <source>
        <dbReference type="Proteomes" id="UP001152888"/>
    </source>
</evidence>
<name>A0A9P0PDF1_ACAOB</name>
<dbReference type="OrthoDB" id="5978115at2759"/>
<accession>A0A9P0PDF1</accession>
<dbReference type="Proteomes" id="UP001152888">
    <property type="component" value="Unassembled WGS sequence"/>
</dbReference>
<sequence length="35" mass="4361">MNWRTVALQHRKFYPNSYHDIFETERDIELRYSGS</sequence>
<dbReference type="EMBL" id="CAKOFQ010006905">
    <property type="protein sequence ID" value="CAH1981172.1"/>
    <property type="molecule type" value="Genomic_DNA"/>
</dbReference>
<evidence type="ECO:0000313" key="1">
    <source>
        <dbReference type="EMBL" id="CAH1981172.1"/>
    </source>
</evidence>
<proteinExistence type="predicted"/>